<keyword evidence="5" id="KW-0805">Transcription regulation</keyword>
<dbReference type="PROSITE" id="PS50110">
    <property type="entry name" value="RESPONSE_REGULATORY"/>
    <property type="match status" value="1"/>
</dbReference>
<proteinExistence type="predicted"/>
<evidence type="ECO:0000256" key="5">
    <source>
        <dbReference type="ARBA" id="ARBA00023015"/>
    </source>
</evidence>
<dbReference type="InterPro" id="IPR016032">
    <property type="entry name" value="Sig_transdc_resp-reg_C-effctor"/>
</dbReference>
<dbReference type="InterPro" id="IPR001789">
    <property type="entry name" value="Sig_transdc_resp-reg_receiver"/>
</dbReference>
<evidence type="ECO:0000256" key="1">
    <source>
        <dbReference type="ARBA" id="ARBA00004496"/>
    </source>
</evidence>
<dbReference type="InterPro" id="IPR001867">
    <property type="entry name" value="OmpR/PhoB-type_DNA-bd"/>
</dbReference>
<dbReference type="Gene3D" id="6.10.250.690">
    <property type="match status" value="1"/>
</dbReference>
<sequence>MNRILMIDDDITLTELVRDYLAMDGFQFEAVHDGQAGLIAAQQPEIDLLLLDVMLPGMDGLTLLKTLRKTSNCPVLMLTARGDDIDRILGLELGADDYLAKPFNPRELVARIKAILRRIELVHQAQQESSQPLELHDIRLDPQSRQVSCQQQDVQLTATEFQLLEHLMRHAGQVVSKEVLSQTVLGRPLQLHDRSLDMHLSNIRRKICPANPEAYIQTLRGSGYRFIPAAG</sequence>
<dbReference type="SUPFAM" id="SSF46894">
    <property type="entry name" value="C-terminal effector domain of the bipartite response regulators"/>
    <property type="match status" value="1"/>
</dbReference>
<keyword evidence="2" id="KW-0963">Cytoplasm</keyword>
<evidence type="ECO:0000256" key="8">
    <source>
        <dbReference type="PROSITE-ProRule" id="PRU00169"/>
    </source>
</evidence>
<dbReference type="RefSeq" id="WP_305892328.1">
    <property type="nucleotide sequence ID" value="NZ_JAUZVZ010000003.1"/>
</dbReference>
<dbReference type="InterPro" id="IPR039420">
    <property type="entry name" value="WalR-like"/>
</dbReference>
<dbReference type="PANTHER" id="PTHR48111:SF39">
    <property type="entry name" value="TRANSCRIPTIONAL REGULATORY PROTEIN CPXR"/>
    <property type="match status" value="1"/>
</dbReference>
<evidence type="ECO:0000256" key="4">
    <source>
        <dbReference type="ARBA" id="ARBA00023012"/>
    </source>
</evidence>
<dbReference type="Gene3D" id="1.10.10.10">
    <property type="entry name" value="Winged helix-like DNA-binding domain superfamily/Winged helix DNA-binding domain"/>
    <property type="match status" value="1"/>
</dbReference>
<evidence type="ECO:0000256" key="2">
    <source>
        <dbReference type="ARBA" id="ARBA00022490"/>
    </source>
</evidence>
<keyword evidence="4" id="KW-0902">Two-component regulatory system</keyword>
<reference evidence="12 13" key="1">
    <citation type="submission" date="2023-08" db="EMBL/GenBank/DDBJ databases">
        <authorList>
            <person name="Joshi A."/>
            <person name="Thite S."/>
        </authorList>
    </citation>
    <scope>NUCLEOTIDE SEQUENCE [LARGE SCALE GENOMIC DNA]</scope>
    <source>
        <strain evidence="12 13">AC40</strain>
    </source>
</reference>
<evidence type="ECO:0000259" key="10">
    <source>
        <dbReference type="PROSITE" id="PS50110"/>
    </source>
</evidence>
<dbReference type="InterPro" id="IPR036388">
    <property type="entry name" value="WH-like_DNA-bd_sf"/>
</dbReference>
<gene>
    <name evidence="12" type="ORF">Q3O60_02505</name>
</gene>
<dbReference type="Proteomes" id="UP001231616">
    <property type="component" value="Unassembled WGS sequence"/>
</dbReference>
<comment type="caution">
    <text evidence="12">The sequence shown here is derived from an EMBL/GenBank/DDBJ whole genome shotgun (WGS) entry which is preliminary data.</text>
</comment>
<feature type="modified residue" description="4-aspartylphosphate" evidence="8">
    <location>
        <position position="52"/>
    </location>
</feature>
<dbReference type="SUPFAM" id="SSF52172">
    <property type="entry name" value="CheY-like"/>
    <property type="match status" value="1"/>
</dbReference>
<name>A0ABT9GVH4_9GAMM</name>
<evidence type="ECO:0000313" key="12">
    <source>
        <dbReference type="EMBL" id="MDP4535056.1"/>
    </source>
</evidence>
<feature type="domain" description="OmpR/PhoB-type" evidence="11">
    <location>
        <begin position="130"/>
        <end position="228"/>
    </location>
</feature>
<keyword evidence="13" id="KW-1185">Reference proteome</keyword>
<dbReference type="PROSITE" id="PS51755">
    <property type="entry name" value="OMPR_PHOB"/>
    <property type="match status" value="1"/>
</dbReference>
<dbReference type="InterPro" id="IPR058124">
    <property type="entry name" value="CpxR-like_REC"/>
</dbReference>
<keyword evidence="6 9" id="KW-0238">DNA-binding</keyword>
<dbReference type="EMBL" id="JAUZVZ010000003">
    <property type="protein sequence ID" value="MDP4535056.1"/>
    <property type="molecule type" value="Genomic_DNA"/>
</dbReference>
<dbReference type="InterPro" id="IPR011006">
    <property type="entry name" value="CheY-like_superfamily"/>
</dbReference>
<keyword evidence="3 8" id="KW-0597">Phosphoprotein</keyword>
<evidence type="ECO:0000256" key="3">
    <source>
        <dbReference type="ARBA" id="ARBA00022553"/>
    </source>
</evidence>
<evidence type="ECO:0000313" key="13">
    <source>
        <dbReference type="Proteomes" id="UP001231616"/>
    </source>
</evidence>
<comment type="subcellular location">
    <subcellularLocation>
        <location evidence="1">Cytoplasm</location>
    </subcellularLocation>
</comment>
<dbReference type="SMART" id="SM00862">
    <property type="entry name" value="Trans_reg_C"/>
    <property type="match status" value="1"/>
</dbReference>
<feature type="DNA-binding region" description="OmpR/PhoB-type" evidence="9">
    <location>
        <begin position="130"/>
        <end position="228"/>
    </location>
</feature>
<protein>
    <submittedName>
        <fullName evidence="12">Response regulator transcription factor</fullName>
    </submittedName>
</protein>
<dbReference type="Pfam" id="PF00486">
    <property type="entry name" value="Trans_reg_C"/>
    <property type="match status" value="1"/>
</dbReference>
<evidence type="ECO:0000256" key="9">
    <source>
        <dbReference type="PROSITE-ProRule" id="PRU01091"/>
    </source>
</evidence>
<organism evidence="12 13">
    <name type="scientific">Alkalimonas collagenimarina</name>
    <dbReference type="NCBI Taxonomy" id="400390"/>
    <lineage>
        <taxon>Bacteria</taxon>
        <taxon>Pseudomonadati</taxon>
        <taxon>Pseudomonadota</taxon>
        <taxon>Gammaproteobacteria</taxon>
        <taxon>Alkalimonas</taxon>
    </lineage>
</organism>
<evidence type="ECO:0000256" key="6">
    <source>
        <dbReference type="ARBA" id="ARBA00023125"/>
    </source>
</evidence>
<feature type="domain" description="Response regulatory" evidence="10">
    <location>
        <begin position="3"/>
        <end position="116"/>
    </location>
</feature>
<dbReference type="SMART" id="SM00448">
    <property type="entry name" value="REC"/>
    <property type="match status" value="1"/>
</dbReference>
<evidence type="ECO:0000259" key="11">
    <source>
        <dbReference type="PROSITE" id="PS51755"/>
    </source>
</evidence>
<keyword evidence="7" id="KW-0804">Transcription</keyword>
<dbReference type="PANTHER" id="PTHR48111">
    <property type="entry name" value="REGULATOR OF RPOS"/>
    <property type="match status" value="1"/>
</dbReference>
<accession>A0ABT9GVH4</accession>
<dbReference type="CDD" id="cd00383">
    <property type="entry name" value="trans_reg_C"/>
    <property type="match status" value="1"/>
</dbReference>
<evidence type="ECO:0000256" key="7">
    <source>
        <dbReference type="ARBA" id="ARBA00023163"/>
    </source>
</evidence>
<dbReference type="CDD" id="cd17623">
    <property type="entry name" value="REC_OmpR_CpxR"/>
    <property type="match status" value="1"/>
</dbReference>
<dbReference type="Pfam" id="PF00072">
    <property type="entry name" value="Response_reg"/>
    <property type="match status" value="1"/>
</dbReference>
<dbReference type="Gene3D" id="3.40.50.2300">
    <property type="match status" value="1"/>
</dbReference>